<proteinExistence type="predicted"/>
<comment type="caution">
    <text evidence="2">The sequence shown here is derived from an EMBL/GenBank/DDBJ whole genome shotgun (WGS) entry which is preliminary data.</text>
</comment>
<dbReference type="OrthoDB" id="798298at2"/>
<accession>A0A5C7AVP1</accession>
<gene>
    <name evidence="2" type="ORF">FUA26_06205</name>
</gene>
<dbReference type="PANTHER" id="PTHR12526">
    <property type="entry name" value="GLYCOSYLTRANSFERASE"/>
    <property type="match status" value="1"/>
</dbReference>
<evidence type="ECO:0000313" key="3">
    <source>
        <dbReference type="Proteomes" id="UP000321790"/>
    </source>
</evidence>
<name>A0A5C7AVP1_9FLAO</name>
<organism evidence="2 3">
    <name type="scientific">Seonamhaeicola algicola</name>
    <dbReference type="NCBI Taxonomy" id="1719036"/>
    <lineage>
        <taxon>Bacteria</taxon>
        <taxon>Pseudomonadati</taxon>
        <taxon>Bacteroidota</taxon>
        <taxon>Flavobacteriia</taxon>
        <taxon>Flavobacteriales</taxon>
        <taxon>Flavobacteriaceae</taxon>
    </lineage>
</organism>
<dbReference type="PANTHER" id="PTHR12526:SF630">
    <property type="entry name" value="GLYCOSYLTRANSFERASE"/>
    <property type="match status" value="1"/>
</dbReference>
<dbReference type="Gene3D" id="3.40.50.2000">
    <property type="entry name" value="Glycogen Phosphorylase B"/>
    <property type="match status" value="2"/>
</dbReference>
<keyword evidence="2" id="KW-0808">Transferase</keyword>
<feature type="domain" description="Glycosyl transferase family 1" evidence="1">
    <location>
        <begin position="215"/>
        <end position="368"/>
    </location>
</feature>
<dbReference type="EMBL" id="VOSC01000019">
    <property type="protein sequence ID" value="TXE11659.1"/>
    <property type="molecule type" value="Genomic_DNA"/>
</dbReference>
<dbReference type="InterPro" id="IPR001296">
    <property type="entry name" value="Glyco_trans_1"/>
</dbReference>
<reference evidence="3" key="1">
    <citation type="submission" date="2019-08" db="EMBL/GenBank/DDBJ databases">
        <title>Seonamhaeicola sediminis sp. nov., isolated from marine sediment.</title>
        <authorList>
            <person name="Cao W.R."/>
        </authorList>
    </citation>
    <scope>NUCLEOTIDE SEQUENCE [LARGE SCALE GENOMIC DNA]</scope>
    <source>
        <strain evidence="3">Gy8</strain>
    </source>
</reference>
<dbReference type="GO" id="GO:0016757">
    <property type="term" value="F:glycosyltransferase activity"/>
    <property type="evidence" value="ECO:0007669"/>
    <property type="project" value="InterPro"/>
</dbReference>
<dbReference type="SUPFAM" id="SSF53756">
    <property type="entry name" value="UDP-Glycosyltransferase/glycogen phosphorylase"/>
    <property type="match status" value="1"/>
</dbReference>
<protein>
    <submittedName>
        <fullName evidence="2">Glycosyltransferase</fullName>
    </submittedName>
</protein>
<dbReference type="CDD" id="cd03811">
    <property type="entry name" value="GT4_GT28_WabH-like"/>
    <property type="match status" value="1"/>
</dbReference>
<sequence>MLKLKKIAFVIESLHCGGAEKSLVTLLQNLDYTKYNVSLYLLLTNGEFQKFIPDEVTVKTITINKTNFIKQILKTVKFRALTKLNKLNKKNKYHPAQVFWKSKNNNFSKINTLYDVAIAYNQGFATYFVSEKIKARKKIAWLNTDYIKANYNINFDYKFYKNFDDVVCVSEENRHSLLKSLNKQQTISTLVIKDIVDDRLIHQLSKEVEYPFTDKENNKIILTVGRLADAKGLDLAIQACHILRQKKYNIKWYVIGEGPKRKELEHLINKLDISKYFILLGYKENPYPYIKSCNIYTQTSFFEGLGLTLIEASILQKPIVTTNFPTASKIIEHGRTGLICDMNADAIANSIEEYITSPKLVNKFTENLSKQKNNDKVLSLAKVNELLLKN</sequence>
<dbReference type="AlphaFoldDB" id="A0A5C7AVP1"/>
<evidence type="ECO:0000313" key="2">
    <source>
        <dbReference type="EMBL" id="TXE11659.1"/>
    </source>
</evidence>
<dbReference type="Pfam" id="PF00534">
    <property type="entry name" value="Glycos_transf_1"/>
    <property type="match status" value="1"/>
</dbReference>
<evidence type="ECO:0000259" key="1">
    <source>
        <dbReference type="Pfam" id="PF00534"/>
    </source>
</evidence>
<keyword evidence="3" id="KW-1185">Reference proteome</keyword>
<dbReference type="Proteomes" id="UP000321790">
    <property type="component" value="Unassembled WGS sequence"/>
</dbReference>